<accession>A0ABR2ENY5</accession>
<proteinExistence type="predicted"/>
<protein>
    <submittedName>
        <fullName evidence="2">Uncharacterized protein</fullName>
    </submittedName>
</protein>
<sequence>MERITDSILGRKESDVELEVEENVEICPKSEEDEQVITEAEPLAWRPPAPDHVHSQVQPPLLVPSYVDGNIFDLPEGWIMERRPRTSLKYLGKVEKVVSLPFNLFHGFNLMFAGFIIVFVLN</sequence>
<comment type="caution">
    <text evidence="2">The sequence shown here is derived from an EMBL/GenBank/DDBJ whole genome shotgun (WGS) entry which is preliminary data.</text>
</comment>
<keyword evidence="3" id="KW-1185">Reference proteome</keyword>
<name>A0ABR2ENY5_9ROSI</name>
<feature type="transmembrane region" description="Helical" evidence="1">
    <location>
        <begin position="97"/>
        <end position="121"/>
    </location>
</feature>
<dbReference type="EMBL" id="JBBPBM010000011">
    <property type="protein sequence ID" value="KAK8563714.1"/>
    <property type="molecule type" value="Genomic_DNA"/>
</dbReference>
<keyword evidence="1" id="KW-0812">Transmembrane</keyword>
<keyword evidence="1" id="KW-0472">Membrane</keyword>
<evidence type="ECO:0000313" key="2">
    <source>
        <dbReference type="EMBL" id="KAK8563714.1"/>
    </source>
</evidence>
<organism evidence="2 3">
    <name type="scientific">Hibiscus sabdariffa</name>
    <name type="common">roselle</name>
    <dbReference type="NCBI Taxonomy" id="183260"/>
    <lineage>
        <taxon>Eukaryota</taxon>
        <taxon>Viridiplantae</taxon>
        <taxon>Streptophyta</taxon>
        <taxon>Embryophyta</taxon>
        <taxon>Tracheophyta</taxon>
        <taxon>Spermatophyta</taxon>
        <taxon>Magnoliopsida</taxon>
        <taxon>eudicotyledons</taxon>
        <taxon>Gunneridae</taxon>
        <taxon>Pentapetalae</taxon>
        <taxon>rosids</taxon>
        <taxon>malvids</taxon>
        <taxon>Malvales</taxon>
        <taxon>Malvaceae</taxon>
        <taxon>Malvoideae</taxon>
        <taxon>Hibiscus</taxon>
    </lineage>
</organism>
<dbReference type="Proteomes" id="UP001472677">
    <property type="component" value="Unassembled WGS sequence"/>
</dbReference>
<evidence type="ECO:0000256" key="1">
    <source>
        <dbReference type="SAM" id="Phobius"/>
    </source>
</evidence>
<keyword evidence="1" id="KW-1133">Transmembrane helix</keyword>
<reference evidence="2 3" key="1">
    <citation type="journal article" date="2024" name="G3 (Bethesda)">
        <title>Genome assembly of Hibiscus sabdariffa L. provides insights into metabolisms of medicinal natural products.</title>
        <authorList>
            <person name="Kim T."/>
        </authorList>
    </citation>
    <scope>NUCLEOTIDE SEQUENCE [LARGE SCALE GENOMIC DNA]</scope>
    <source>
        <strain evidence="2">TK-2024</strain>
        <tissue evidence="2">Old leaves</tissue>
    </source>
</reference>
<evidence type="ECO:0000313" key="3">
    <source>
        <dbReference type="Proteomes" id="UP001472677"/>
    </source>
</evidence>
<gene>
    <name evidence="2" type="ORF">V6N12_035855</name>
</gene>